<proteinExistence type="predicted"/>
<evidence type="ECO:0000256" key="1">
    <source>
        <dbReference type="SAM" id="MobiDB-lite"/>
    </source>
</evidence>
<keyword evidence="2" id="KW-0812">Transmembrane</keyword>
<keyword evidence="4" id="KW-1185">Reference proteome</keyword>
<reference evidence="3" key="1">
    <citation type="submission" date="2023-06" db="EMBL/GenBank/DDBJ databases">
        <title>Genome-scale phylogeny and comparative genomics of the fungal order Sordariales.</title>
        <authorList>
            <consortium name="Lawrence Berkeley National Laboratory"/>
            <person name="Hensen N."/>
            <person name="Bonometti L."/>
            <person name="Westerberg I."/>
            <person name="Brannstrom I.O."/>
            <person name="Guillou S."/>
            <person name="Cros-Aarteil S."/>
            <person name="Calhoun S."/>
            <person name="Haridas S."/>
            <person name="Kuo A."/>
            <person name="Mondo S."/>
            <person name="Pangilinan J."/>
            <person name="Riley R."/>
            <person name="Labutti K."/>
            <person name="Andreopoulos B."/>
            <person name="Lipzen A."/>
            <person name="Chen C."/>
            <person name="Yanf M."/>
            <person name="Daum C."/>
            <person name="Ng V."/>
            <person name="Clum A."/>
            <person name="Steindorff A."/>
            <person name="Ohm R."/>
            <person name="Martin F."/>
            <person name="Silar P."/>
            <person name="Natvig D."/>
            <person name="Lalanne C."/>
            <person name="Gautier V."/>
            <person name="Ament-Velasquez S.L."/>
            <person name="Kruys A."/>
            <person name="Hutchinson M.I."/>
            <person name="Powell A.J."/>
            <person name="Barry K."/>
            <person name="Miller A.N."/>
            <person name="Grigoriev I.V."/>
            <person name="Debuchy R."/>
            <person name="Gladieux P."/>
            <person name="Thoren M.H."/>
            <person name="Johannesson H."/>
        </authorList>
    </citation>
    <scope>NUCLEOTIDE SEQUENCE</scope>
    <source>
        <strain evidence="3">CBS 606.72</strain>
    </source>
</reference>
<name>A0AA39WAS9_9PEZI</name>
<feature type="region of interest" description="Disordered" evidence="1">
    <location>
        <begin position="161"/>
        <end position="211"/>
    </location>
</feature>
<protein>
    <submittedName>
        <fullName evidence="3">Uncharacterized protein</fullName>
    </submittedName>
</protein>
<gene>
    <name evidence="3" type="ORF">B0T14DRAFT_314567</name>
</gene>
<feature type="compositionally biased region" description="Basic and acidic residues" evidence="1">
    <location>
        <begin position="163"/>
        <end position="172"/>
    </location>
</feature>
<organism evidence="3 4">
    <name type="scientific">Immersiella caudata</name>
    <dbReference type="NCBI Taxonomy" id="314043"/>
    <lineage>
        <taxon>Eukaryota</taxon>
        <taxon>Fungi</taxon>
        <taxon>Dikarya</taxon>
        <taxon>Ascomycota</taxon>
        <taxon>Pezizomycotina</taxon>
        <taxon>Sordariomycetes</taxon>
        <taxon>Sordariomycetidae</taxon>
        <taxon>Sordariales</taxon>
        <taxon>Lasiosphaeriaceae</taxon>
        <taxon>Immersiella</taxon>
    </lineage>
</organism>
<evidence type="ECO:0000313" key="3">
    <source>
        <dbReference type="EMBL" id="KAK0610843.1"/>
    </source>
</evidence>
<comment type="caution">
    <text evidence="3">The sequence shown here is derived from an EMBL/GenBank/DDBJ whole genome shotgun (WGS) entry which is preliminary data.</text>
</comment>
<keyword evidence="2" id="KW-1133">Transmembrane helix</keyword>
<accession>A0AA39WAS9</accession>
<dbReference type="EMBL" id="JAULSU010000007">
    <property type="protein sequence ID" value="KAK0610843.1"/>
    <property type="molecule type" value="Genomic_DNA"/>
</dbReference>
<evidence type="ECO:0000256" key="2">
    <source>
        <dbReference type="SAM" id="Phobius"/>
    </source>
</evidence>
<dbReference type="Proteomes" id="UP001175000">
    <property type="component" value="Unassembled WGS sequence"/>
</dbReference>
<feature type="region of interest" description="Disordered" evidence="1">
    <location>
        <begin position="1"/>
        <end position="48"/>
    </location>
</feature>
<evidence type="ECO:0000313" key="4">
    <source>
        <dbReference type="Proteomes" id="UP001175000"/>
    </source>
</evidence>
<dbReference type="AlphaFoldDB" id="A0AA39WAS9"/>
<feature type="compositionally biased region" description="Basic and acidic residues" evidence="1">
    <location>
        <begin position="179"/>
        <end position="190"/>
    </location>
</feature>
<sequence length="211" mass="23026">MSLGRVASRLHSTDSDQRGTVPKQCKSSPPKLGTPAPPANAHANPCHTDAQPPGVACFRTQREHSIKDNLTTTSTTEFNIESVSPIPLNRIKPVHHPKKNLTKMHLSARSGGVGKAFTAADAVTKSISLGTAIAIPLAIVFAVIIAFIVFTVCRSRKKKARKAKEERDEAYDRLTASARKSEADRRRPGDSDWDSDEEAELKSPLPTRTRR</sequence>
<keyword evidence="2" id="KW-0472">Membrane</keyword>
<feature type="transmembrane region" description="Helical" evidence="2">
    <location>
        <begin position="133"/>
        <end position="153"/>
    </location>
</feature>